<evidence type="ECO:0000256" key="1">
    <source>
        <dbReference type="SAM" id="Phobius"/>
    </source>
</evidence>
<evidence type="ECO:0000313" key="2">
    <source>
        <dbReference type="EMBL" id="OCH87340.1"/>
    </source>
</evidence>
<dbReference type="Proteomes" id="UP000250043">
    <property type="component" value="Unassembled WGS sequence"/>
</dbReference>
<keyword evidence="1" id="KW-0472">Membrane</keyword>
<proteinExistence type="predicted"/>
<keyword evidence="3" id="KW-1185">Reference proteome</keyword>
<reference evidence="2 3" key="1">
    <citation type="submission" date="2016-07" db="EMBL/GenBank/DDBJ databases">
        <title>Draft genome of the white-rot fungus Obba rivulosa 3A-2.</title>
        <authorList>
            <consortium name="DOE Joint Genome Institute"/>
            <person name="Miettinen O."/>
            <person name="Riley R."/>
            <person name="Acob R."/>
            <person name="Barry K."/>
            <person name="Cullen D."/>
            <person name="De Vries R."/>
            <person name="Hainaut M."/>
            <person name="Hatakka A."/>
            <person name="Henrissat B."/>
            <person name="Hilden K."/>
            <person name="Kuo R."/>
            <person name="Labutti K."/>
            <person name="Lipzen A."/>
            <person name="Makela M.R."/>
            <person name="Sandor L."/>
            <person name="Spatafora J.W."/>
            <person name="Grigoriev I.V."/>
            <person name="Hibbett D.S."/>
        </authorList>
    </citation>
    <scope>NUCLEOTIDE SEQUENCE [LARGE SCALE GENOMIC DNA]</scope>
    <source>
        <strain evidence="2 3">3A-2</strain>
    </source>
</reference>
<gene>
    <name evidence="2" type="ORF">OBBRIDRAFT_168106</name>
</gene>
<keyword evidence="1" id="KW-1133">Transmembrane helix</keyword>
<keyword evidence="1" id="KW-0812">Transmembrane</keyword>
<organism evidence="2 3">
    <name type="scientific">Obba rivulosa</name>
    <dbReference type="NCBI Taxonomy" id="1052685"/>
    <lineage>
        <taxon>Eukaryota</taxon>
        <taxon>Fungi</taxon>
        <taxon>Dikarya</taxon>
        <taxon>Basidiomycota</taxon>
        <taxon>Agaricomycotina</taxon>
        <taxon>Agaricomycetes</taxon>
        <taxon>Polyporales</taxon>
        <taxon>Gelatoporiaceae</taxon>
        <taxon>Obba</taxon>
    </lineage>
</organism>
<name>A0A8E2DGQ1_9APHY</name>
<feature type="transmembrane region" description="Helical" evidence="1">
    <location>
        <begin position="107"/>
        <end position="126"/>
    </location>
</feature>
<protein>
    <submittedName>
        <fullName evidence="2">Uncharacterized protein</fullName>
    </submittedName>
</protein>
<sequence length="136" mass="15746">MIFTWLFLCSQSHHQVTLIMKSVIGIQRPGNCTGTDAIDRILSLLSILYRLNMKSRFVFAQGQRSQSQVFTIAASRARRCLKWIWCSGALQNVFEIPMISRSRSLGYIFYCSAWISLLVIASYIRMTPLLWIWCML</sequence>
<accession>A0A8E2DGQ1</accession>
<dbReference type="EMBL" id="KV722489">
    <property type="protein sequence ID" value="OCH87340.1"/>
    <property type="molecule type" value="Genomic_DNA"/>
</dbReference>
<dbReference type="AlphaFoldDB" id="A0A8E2DGQ1"/>
<evidence type="ECO:0000313" key="3">
    <source>
        <dbReference type="Proteomes" id="UP000250043"/>
    </source>
</evidence>